<dbReference type="GO" id="GO:0042562">
    <property type="term" value="F:hormone binding"/>
    <property type="evidence" value="ECO:0007669"/>
    <property type="project" value="TreeGrafter"/>
</dbReference>
<comment type="caution">
    <text evidence="9">Lacks conserved residue(s) required for the propagation of feature annotation.</text>
</comment>
<gene>
    <name evidence="10" type="ORF">GPM918_LOCUS12932</name>
    <name evidence="11" type="ORF">SRO942_LOCUS12932</name>
</gene>
<evidence type="ECO:0000313" key="10">
    <source>
        <dbReference type="EMBL" id="CAF0984607.1"/>
    </source>
</evidence>
<evidence type="ECO:0000256" key="6">
    <source>
        <dbReference type="ARBA" id="ARBA00023157"/>
    </source>
</evidence>
<keyword evidence="4" id="KW-1133">Transmembrane helix</keyword>
<dbReference type="Proteomes" id="UP000663829">
    <property type="component" value="Unassembled WGS sequence"/>
</dbReference>
<feature type="disulfide bond" evidence="9">
    <location>
        <begin position="59"/>
        <end position="71"/>
    </location>
</feature>
<dbReference type="EMBL" id="CAJOBC010002895">
    <property type="protein sequence ID" value="CAF3756917.1"/>
    <property type="molecule type" value="Genomic_DNA"/>
</dbReference>
<comment type="caution">
    <text evidence="10">The sequence shown here is derived from an EMBL/GenBank/DDBJ whole genome shotgun (WGS) entry which is preliminary data.</text>
</comment>
<dbReference type="InterPro" id="IPR002172">
    <property type="entry name" value="LDrepeatLR_classA_rpt"/>
</dbReference>
<evidence type="ECO:0000256" key="7">
    <source>
        <dbReference type="ARBA" id="ARBA00023170"/>
    </source>
</evidence>
<evidence type="ECO:0000256" key="1">
    <source>
        <dbReference type="ARBA" id="ARBA00004167"/>
    </source>
</evidence>
<reference evidence="10" key="1">
    <citation type="submission" date="2021-02" db="EMBL/GenBank/DDBJ databases">
        <authorList>
            <person name="Nowell W R."/>
        </authorList>
    </citation>
    <scope>NUCLEOTIDE SEQUENCE</scope>
</reference>
<keyword evidence="6 9" id="KW-1015">Disulfide bond</keyword>
<dbReference type="SMART" id="SM00192">
    <property type="entry name" value="LDLa"/>
    <property type="match status" value="3"/>
</dbReference>
<evidence type="ECO:0000256" key="4">
    <source>
        <dbReference type="ARBA" id="ARBA00022989"/>
    </source>
</evidence>
<dbReference type="PROSITE" id="PS01209">
    <property type="entry name" value="LDLRA_1"/>
    <property type="match status" value="1"/>
</dbReference>
<dbReference type="SUPFAM" id="SSF57424">
    <property type="entry name" value="LDL receptor-like module"/>
    <property type="match status" value="1"/>
</dbReference>
<keyword evidence="3" id="KW-0677">Repeat</keyword>
<evidence type="ECO:0000256" key="8">
    <source>
        <dbReference type="ARBA" id="ARBA00023180"/>
    </source>
</evidence>
<evidence type="ECO:0000256" key="5">
    <source>
        <dbReference type="ARBA" id="ARBA00023136"/>
    </source>
</evidence>
<evidence type="ECO:0000313" key="11">
    <source>
        <dbReference type="EMBL" id="CAF3756917.1"/>
    </source>
</evidence>
<sequence>MRCLNSWKVQDHGDVVCYERVGCDSGALCLDWREICDAVQQCMSGVDEENCDLLEMNRCEQEEYRCMNGMCIPDEFFLDGKFDCLDWSDEVQFKKDQNSTDEALSHECDDRVCLPNQWSCGDGQCVDGPLPLQKQVASSARGSQRDQYFMCETRNVLKSWTTPNGRCHWNGPYDASAVVHDNEENLYEYLLECATIFPRRGQLSLSLGIGIRRSSCTTMSSATGSIPTRCSHRSVHVLPLQPDAKSEFPLACSRCHQRNTSSSDIVENRCQRHCANESTDRCHEWNPCMLTTRVKDVWDNCLNEADELNQTEVEIKRSCTRVQRHRFRCSIEQAPCLSVMALGNEQDDCENRFDELWFGIKGRKISDMRCNDRWKDECSLLRQYIEQSWTSTRKNERGAELLIPFRSYYDTFWNLDSKKDEDLAECRRSDDEHWCSRSQLTSRAISP</sequence>
<dbReference type="InterPro" id="IPR023415">
    <property type="entry name" value="LDLR_class-A_CS"/>
</dbReference>
<dbReference type="AlphaFoldDB" id="A0A814FLG3"/>
<keyword evidence="8" id="KW-0325">Glycoprotein</keyword>
<dbReference type="InterPro" id="IPR036055">
    <property type="entry name" value="LDL_receptor-like_sf"/>
</dbReference>
<dbReference type="GO" id="GO:0006898">
    <property type="term" value="P:receptor-mediated endocytosis"/>
    <property type="evidence" value="ECO:0007669"/>
    <property type="project" value="TreeGrafter"/>
</dbReference>
<keyword evidence="5" id="KW-0472">Membrane</keyword>
<evidence type="ECO:0000256" key="9">
    <source>
        <dbReference type="PROSITE-ProRule" id="PRU00124"/>
    </source>
</evidence>
<dbReference type="PROSITE" id="PS50068">
    <property type="entry name" value="LDLRA_2"/>
    <property type="match status" value="2"/>
</dbReference>
<evidence type="ECO:0000256" key="3">
    <source>
        <dbReference type="ARBA" id="ARBA00022737"/>
    </source>
</evidence>
<name>A0A814FLG3_9BILA</name>
<organism evidence="10 12">
    <name type="scientific">Didymodactylos carnosus</name>
    <dbReference type="NCBI Taxonomy" id="1234261"/>
    <lineage>
        <taxon>Eukaryota</taxon>
        <taxon>Metazoa</taxon>
        <taxon>Spiralia</taxon>
        <taxon>Gnathifera</taxon>
        <taxon>Rotifera</taxon>
        <taxon>Eurotatoria</taxon>
        <taxon>Bdelloidea</taxon>
        <taxon>Philodinida</taxon>
        <taxon>Philodinidae</taxon>
        <taxon>Didymodactylos</taxon>
    </lineage>
</organism>
<dbReference type="Proteomes" id="UP000681722">
    <property type="component" value="Unassembled WGS sequence"/>
</dbReference>
<accession>A0A814FLG3</accession>
<feature type="disulfide bond" evidence="9">
    <location>
        <begin position="66"/>
        <end position="84"/>
    </location>
</feature>
<proteinExistence type="predicted"/>
<evidence type="ECO:0000313" key="12">
    <source>
        <dbReference type="Proteomes" id="UP000663829"/>
    </source>
</evidence>
<dbReference type="GO" id="GO:0043235">
    <property type="term" value="C:receptor complex"/>
    <property type="evidence" value="ECO:0007669"/>
    <property type="project" value="TreeGrafter"/>
</dbReference>
<feature type="disulfide bond" evidence="9">
    <location>
        <begin position="36"/>
        <end position="51"/>
    </location>
</feature>
<dbReference type="PANTHER" id="PTHR22722:SF14">
    <property type="entry name" value="MEGALIN, ISOFORM A"/>
    <property type="match status" value="1"/>
</dbReference>
<keyword evidence="12" id="KW-1185">Reference proteome</keyword>
<keyword evidence="2" id="KW-0812">Transmembrane</keyword>
<dbReference type="CDD" id="cd00112">
    <property type="entry name" value="LDLa"/>
    <property type="match status" value="1"/>
</dbReference>
<comment type="subcellular location">
    <subcellularLocation>
        <location evidence="1">Membrane</location>
        <topology evidence="1">Single-pass membrane protein</topology>
    </subcellularLocation>
</comment>
<dbReference type="OrthoDB" id="9988974at2759"/>
<feature type="disulfide bond" evidence="9">
    <location>
        <begin position="17"/>
        <end position="29"/>
    </location>
</feature>
<dbReference type="GO" id="GO:0016324">
    <property type="term" value="C:apical plasma membrane"/>
    <property type="evidence" value="ECO:0007669"/>
    <property type="project" value="TreeGrafter"/>
</dbReference>
<keyword evidence="7" id="KW-0675">Receptor</keyword>
<dbReference type="Gene3D" id="4.10.400.10">
    <property type="entry name" value="Low-density Lipoprotein Receptor"/>
    <property type="match status" value="1"/>
</dbReference>
<dbReference type="PANTHER" id="PTHR22722">
    <property type="entry name" value="LOW-DENSITY LIPOPROTEIN RECEPTOR-RELATED PROTEIN 2-RELATED"/>
    <property type="match status" value="1"/>
</dbReference>
<dbReference type="InterPro" id="IPR051221">
    <property type="entry name" value="LDLR-related"/>
</dbReference>
<dbReference type="Pfam" id="PF00057">
    <property type="entry name" value="Ldl_recept_a"/>
    <property type="match status" value="1"/>
</dbReference>
<evidence type="ECO:0000256" key="2">
    <source>
        <dbReference type="ARBA" id="ARBA00022692"/>
    </source>
</evidence>
<dbReference type="PRINTS" id="PR00261">
    <property type="entry name" value="LDLRECEPTOR"/>
</dbReference>
<dbReference type="EMBL" id="CAJNOQ010002895">
    <property type="protein sequence ID" value="CAF0984607.1"/>
    <property type="molecule type" value="Genomic_DNA"/>
</dbReference>
<protein>
    <submittedName>
        <fullName evidence="10">Uncharacterized protein</fullName>
    </submittedName>
</protein>